<keyword evidence="3" id="KW-0808">Transferase</keyword>
<dbReference type="PANTHER" id="PTHR30244:SF34">
    <property type="entry name" value="DTDP-4-AMINO-4,6-DIDEOXYGALACTOSE TRANSAMINASE"/>
    <property type="match status" value="1"/>
</dbReference>
<comment type="cofactor">
    <cofactor evidence="1">
        <name>pyridoxal 5'-phosphate</name>
        <dbReference type="ChEBI" id="CHEBI:597326"/>
    </cofactor>
</comment>
<keyword evidence="2" id="KW-0663">Pyridoxal phosphate</keyword>
<proteinExistence type="inferred from homology"/>
<accession>A0ABX8RG53</accession>
<dbReference type="CDD" id="cd00616">
    <property type="entry name" value="AHBA_syn"/>
    <property type="match status" value="1"/>
</dbReference>
<dbReference type="RefSeq" id="WP_218469476.1">
    <property type="nucleotide sequence ID" value="NZ_BAABJN010000008.1"/>
</dbReference>
<dbReference type="EMBL" id="CP078145">
    <property type="protein sequence ID" value="QXN88593.1"/>
    <property type="molecule type" value="Genomic_DNA"/>
</dbReference>
<dbReference type="PANTHER" id="PTHR30244">
    <property type="entry name" value="TRANSAMINASE"/>
    <property type="match status" value="1"/>
</dbReference>
<comment type="similarity">
    <text evidence="2">Belongs to the DegT/DnrJ/EryC1 family.</text>
</comment>
<organism evidence="3 4">
    <name type="scientific">Nocardia iowensis</name>
    <dbReference type="NCBI Taxonomy" id="204891"/>
    <lineage>
        <taxon>Bacteria</taxon>
        <taxon>Bacillati</taxon>
        <taxon>Actinomycetota</taxon>
        <taxon>Actinomycetes</taxon>
        <taxon>Mycobacteriales</taxon>
        <taxon>Nocardiaceae</taxon>
        <taxon>Nocardia</taxon>
    </lineage>
</organism>
<dbReference type="GO" id="GO:0008483">
    <property type="term" value="F:transaminase activity"/>
    <property type="evidence" value="ECO:0007669"/>
    <property type="project" value="UniProtKB-KW"/>
</dbReference>
<name>A0ABX8RG53_NOCIO</name>
<evidence type="ECO:0000256" key="1">
    <source>
        <dbReference type="ARBA" id="ARBA00001933"/>
    </source>
</evidence>
<evidence type="ECO:0000313" key="4">
    <source>
        <dbReference type="Proteomes" id="UP000694257"/>
    </source>
</evidence>
<dbReference type="InterPro" id="IPR000653">
    <property type="entry name" value="DegT/StrS_aminotransferase"/>
</dbReference>
<reference evidence="3 4" key="1">
    <citation type="submission" date="2021-07" db="EMBL/GenBank/DDBJ databases">
        <title>Whole Genome Sequence of Nocardia Iowensis.</title>
        <authorList>
            <person name="Lamm A."/>
            <person name="Collins-Fairclough A.M."/>
            <person name="Bunk B."/>
            <person name="Sproer C."/>
        </authorList>
    </citation>
    <scope>NUCLEOTIDE SEQUENCE [LARGE SCALE GENOMIC DNA]</scope>
    <source>
        <strain evidence="3 4">NRRL 5646</strain>
    </source>
</reference>
<keyword evidence="4" id="KW-1185">Reference proteome</keyword>
<dbReference type="Proteomes" id="UP000694257">
    <property type="component" value="Chromosome"/>
</dbReference>
<sequence>MTNPVPQTLVTIGEAERRAVDRVLRSGKLVQGEEVGAFENEFSKAVVADRSCVAVNSGTSALHLGLLAAGIGPGDEVIVPSFTYAGTANAVRLAGAKPVYCDIDEKTYCAAPESVRALIGPRTAAILVVHLFGHPADMDELVSLAEGTGIALFEDACQAHGATWRGRPVGSFGTFGAFSFYPTKNMTTGEGGMIVSGDRALVEKARLLRNQGARKAYDHEIVGFNNRMTETAAAIGRVQLQSLAGWNEQRRSIAKQYSAELTNVRVPSVGPNVEHVFHQYSVRVPDGVDRDQVREELRNRQVGTGAYYPVPCHRLAPLRAPVDLPVTDAVSSTMFALPIFPALGREDLLRVAREVNELTAPTG</sequence>
<keyword evidence="3" id="KW-0032">Aminotransferase</keyword>
<evidence type="ECO:0000256" key="2">
    <source>
        <dbReference type="RuleBase" id="RU004508"/>
    </source>
</evidence>
<dbReference type="Pfam" id="PF01041">
    <property type="entry name" value="DegT_DnrJ_EryC1"/>
    <property type="match status" value="1"/>
</dbReference>
<dbReference type="PIRSF" id="PIRSF000390">
    <property type="entry name" value="PLP_StrS"/>
    <property type="match status" value="1"/>
</dbReference>
<protein>
    <submittedName>
        <fullName evidence="3">DegT/DnrJ/EryC1/StrS family aminotransferase</fullName>
    </submittedName>
</protein>
<evidence type="ECO:0000313" key="3">
    <source>
        <dbReference type="EMBL" id="QXN88593.1"/>
    </source>
</evidence>
<gene>
    <name evidence="3" type="ORF">KV110_23670</name>
</gene>